<sequence length="118" mass="13140">MCEGSVCYFCNKKSWVSCGAECEEHTKLAMGSTPKEMWCDCANVFDEASKYPPSAGTGHRRSSSIISVTSINGDDELSMLREIHDTEVLRQIEVEDMITKPRDVINTAHEMQSSEGML</sequence>
<dbReference type="RefSeq" id="XP_064851180.1">
    <property type="nucleotide sequence ID" value="XM_064995108.1"/>
</dbReference>
<protein>
    <recommendedName>
        <fullName evidence="3">MYND-type domain-containing protein</fullName>
    </recommendedName>
</protein>
<comment type="caution">
    <text evidence="1">The sequence shown here is derived from an EMBL/GenBank/DDBJ whole genome shotgun (WGS) entry which is preliminary data.</text>
</comment>
<keyword evidence="2" id="KW-1185">Reference proteome</keyword>
<proteinExistence type="predicted"/>
<name>A0AAV5QGX1_9ASCO</name>
<organism evidence="1 2">
    <name type="scientific">Saccharomycopsis crataegensis</name>
    <dbReference type="NCBI Taxonomy" id="43959"/>
    <lineage>
        <taxon>Eukaryota</taxon>
        <taxon>Fungi</taxon>
        <taxon>Dikarya</taxon>
        <taxon>Ascomycota</taxon>
        <taxon>Saccharomycotina</taxon>
        <taxon>Saccharomycetes</taxon>
        <taxon>Saccharomycopsidaceae</taxon>
        <taxon>Saccharomycopsis</taxon>
    </lineage>
</organism>
<gene>
    <name evidence="1" type="ORF">DASC09_015050</name>
</gene>
<evidence type="ECO:0000313" key="1">
    <source>
        <dbReference type="EMBL" id="GMM34180.1"/>
    </source>
</evidence>
<dbReference type="Proteomes" id="UP001360560">
    <property type="component" value="Unassembled WGS sequence"/>
</dbReference>
<dbReference type="EMBL" id="BTFZ01000002">
    <property type="protein sequence ID" value="GMM34180.1"/>
    <property type="molecule type" value="Genomic_DNA"/>
</dbReference>
<reference evidence="1 2" key="1">
    <citation type="journal article" date="2023" name="Elife">
        <title>Identification of key yeast species and microbe-microbe interactions impacting larval growth of Drosophila in the wild.</title>
        <authorList>
            <person name="Mure A."/>
            <person name="Sugiura Y."/>
            <person name="Maeda R."/>
            <person name="Honda K."/>
            <person name="Sakurai N."/>
            <person name="Takahashi Y."/>
            <person name="Watada M."/>
            <person name="Katoh T."/>
            <person name="Gotoh A."/>
            <person name="Gotoh Y."/>
            <person name="Taniguchi I."/>
            <person name="Nakamura K."/>
            <person name="Hayashi T."/>
            <person name="Katayama T."/>
            <person name="Uemura T."/>
            <person name="Hattori Y."/>
        </authorList>
    </citation>
    <scope>NUCLEOTIDE SEQUENCE [LARGE SCALE GENOMIC DNA]</scope>
    <source>
        <strain evidence="1 2">SC-9</strain>
    </source>
</reference>
<evidence type="ECO:0000313" key="2">
    <source>
        <dbReference type="Proteomes" id="UP001360560"/>
    </source>
</evidence>
<accession>A0AAV5QGX1</accession>
<dbReference type="AlphaFoldDB" id="A0AAV5QGX1"/>
<dbReference type="GeneID" id="90072159"/>
<evidence type="ECO:0008006" key="3">
    <source>
        <dbReference type="Google" id="ProtNLM"/>
    </source>
</evidence>